<dbReference type="InParanoid" id="A0A194RI85"/>
<evidence type="ECO:0000313" key="1">
    <source>
        <dbReference type="EMBL" id="KPJ17272.1"/>
    </source>
</evidence>
<evidence type="ECO:0000313" key="2">
    <source>
        <dbReference type="Proteomes" id="UP000053240"/>
    </source>
</evidence>
<dbReference type="EMBL" id="KQ460154">
    <property type="protein sequence ID" value="KPJ17272.1"/>
    <property type="molecule type" value="Genomic_DNA"/>
</dbReference>
<dbReference type="STRING" id="76193.A0A194RI85"/>
<protein>
    <submittedName>
        <fullName evidence="1">Uncharacterized protein</fullName>
    </submittedName>
</protein>
<name>A0A194RI85_PAPMA</name>
<proteinExistence type="predicted"/>
<organism evidence="1 2">
    <name type="scientific">Papilio machaon</name>
    <name type="common">Old World swallowtail butterfly</name>
    <dbReference type="NCBI Taxonomy" id="76193"/>
    <lineage>
        <taxon>Eukaryota</taxon>
        <taxon>Metazoa</taxon>
        <taxon>Ecdysozoa</taxon>
        <taxon>Arthropoda</taxon>
        <taxon>Hexapoda</taxon>
        <taxon>Insecta</taxon>
        <taxon>Pterygota</taxon>
        <taxon>Neoptera</taxon>
        <taxon>Endopterygota</taxon>
        <taxon>Lepidoptera</taxon>
        <taxon>Glossata</taxon>
        <taxon>Ditrysia</taxon>
        <taxon>Papilionoidea</taxon>
        <taxon>Papilionidae</taxon>
        <taxon>Papilioninae</taxon>
        <taxon>Papilio</taxon>
    </lineage>
</organism>
<accession>A0A194RI85</accession>
<dbReference type="AlphaFoldDB" id="A0A194RI85"/>
<sequence length="43" mass="4741">MAVSMFKICATLSRSSTKLRGAISLLDKHDFSTTNIKLKLLIS</sequence>
<dbReference type="Proteomes" id="UP000053240">
    <property type="component" value="Unassembled WGS sequence"/>
</dbReference>
<gene>
    <name evidence="1" type="ORF">RR48_08763</name>
</gene>
<keyword evidence="2" id="KW-1185">Reference proteome</keyword>
<reference evidence="1 2" key="1">
    <citation type="journal article" date="2015" name="Nat. Commun.">
        <title>Outbred genome sequencing and CRISPR/Cas9 gene editing in butterflies.</title>
        <authorList>
            <person name="Li X."/>
            <person name="Fan D."/>
            <person name="Zhang W."/>
            <person name="Liu G."/>
            <person name="Zhang L."/>
            <person name="Zhao L."/>
            <person name="Fang X."/>
            <person name="Chen L."/>
            <person name="Dong Y."/>
            <person name="Chen Y."/>
            <person name="Ding Y."/>
            <person name="Zhao R."/>
            <person name="Feng M."/>
            <person name="Zhu Y."/>
            <person name="Feng Y."/>
            <person name="Jiang X."/>
            <person name="Zhu D."/>
            <person name="Xiang H."/>
            <person name="Feng X."/>
            <person name="Li S."/>
            <person name="Wang J."/>
            <person name="Zhang G."/>
            <person name="Kronforst M.R."/>
            <person name="Wang W."/>
        </authorList>
    </citation>
    <scope>NUCLEOTIDE SEQUENCE [LARGE SCALE GENOMIC DNA]</scope>
    <source>
        <strain evidence="1">Ya'a_city_454_Pm</strain>
        <tissue evidence="1">Whole body</tissue>
    </source>
</reference>